<feature type="compositionally biased region" description="Polar residues" evidence="1">
    <location>
        <begin position="113"/>
        <end position="122"/>
    </location>
</feature>
<keyword evidence="3" id="KW-1185">Reference proteome</keyword>
<dbReference type="Proteomes" id="UP001054945">
    <property type="component" value="Unassembled WGS sequence"/>
</dbReference>
<sequence length="128" mass="14908">MHINNSDHKSKKLTTEPNTNTVCQIVWNTNQAEGTREESKSIHSHFEKHDLKENLSLPHPMSYQFIFEDERDRTQKESCLFIRRPKSAALYSFIIRGRMDTSKRKKKAMSVHYSKSFTQKTPTGHALG</sequence>
<name>A0AAV4Y5G1_CAEEX</name>
<accession>A0AAV4Y5G1</accession>
<organism evidence="2 3">
    <name type="scientific">Caerostris extrusa</name>
    <name type="common">Bark spider</name>
    <name type="synonym">Caerostris bankana</name>
    <dbReference type="NCBI Taxonomy" id="172846"/>
    <lineage>
        <taxon>Eukaryota</taxon>
        <taxon>Metazoa</taxon>
        <taxon>Ecdysozoa</taxon>
        <taxon>Arthropoda</taxon>
        <taxon>Chelicerata</taxon>
        <taxon>Arachnida</taxon>
        <taxon>Araneae</taxon>
        <taxon>Araneomorphae</taxon>
        <taxon>Entelegynae</taxon>
        <taxon>Araneoidea</taxon>
        <taxon>Araneidae</taxon>
        <taxon>Caerostris</taxon>
    </lineage>
</organism>
<dbReference type="EMBL" id="BPLR01018804">
    <property type="protein sequence ID" value="GIZ02373.1"/>
    <property type="molecule type" value="Genomic_DNA"/>
</dbReference>
<evidence type="ECO:0000313" key="3">
    <source>
        <dbReference type="Proteomes" id="UP001054945"/>
    </source>
</evidence>
<reference evidence="2 3" key="1">
    <citation type="submission" date="2021-06" db="EMBL/GenBank/DDBJ databases">
        <title>Caerostris extrusa draft genome.</title>
        <authorList>
            <person name="Kono N."/>
            <person name="Arakawa K."/>
        </authorList>
    </citation>
    <scope>NUCLEOTIDE SEQUENCE [LARGE SCALE GENOMIC DNA]</scope>
</reference>
<dbReference type="AlphaFoldDB" id="A0AAV4Y5G1"/>
<proteinExistence type="predicted"/>
<evidence type="ECO:0000256" key="1">
    <source>
        <dbReference type="SAM" id="MobiDB-lite"/>
    </source>
</evidence>
<gene>
    <name evidence="2" type="ORF">CEXT_779771</name>
</gene>
<protein>
    <submittedName>
        <fullName evidence="2">Uncharacterized protein</fullName>
    </submittedName>
</protein>
<evidence type="ECO:0000313" key="2">
    <source>
        <dbReference type="EMBL" id="GIZ02373.1"/>
    </source>
</evidence>
<feature type="region of interest" description="Disordered" evidence="1">
    <location>
        <begin position="104"/>
        <end position="128"/>
    </location>
</feature>
<comment type="caution">
    <text evidence="2">The sequence shown here is derived from an EMBL/GenBank/DDBJ whole genome shotgun (WGS) entry which is preliminary data.</text>
</comment>